<proteinExistence type="predicted"/>
<dbReference type="KEGG" id="mcg:GL4_2637"/>
<dbReference type="HOGENOM" id="CLU_2317042_0_0_5"/>
<protein>
    <submittedName>
        <fullName evidence="3">Uncharacterized protein</fullName>
    </submittedName>
</protein>
<name>A0A0A8K5K5_9HYPH</name>
<evidence type="ECO:0000256" key="1">
    <source>
        <dbReference type="SAM" id="MobiDB-lite"/>
    </source>
</evidence>
<evidence type="ECO:0000313" key="3">
    <source>
        <dbReference type="EMBL" id="BAQ18071.1"/>
    </source>
</evidence>
<dbReference type="EMBL" id="AP014648">
    <property type="protein sequence ID" value="BAQ18071.1"/>
    <property type="molecule type" value="Genomic_DNA"/>
</dbReference>
<gene>
    <name evidence="3" type="ORF">GL4_2637</name>
</gene>
<evidence type="ECO:0000313" key="4">
    <source>
        <dbReference type="Proteomes" id="UP000031643"/>
    </source>
</evidence>
<reference evidence="3 4" key="1">
    <citation type="submission" date="2014-09" db="EMBL/GenBank/DDBJ databases">
        <title>Genome sequencing of Methyloceanibacter caenitepidi Gela4.</title>
        <authorList>
            <person name="Takeuchi M."/>
            <person name="Susumu S."/>
            <person name="Kamagata Y."/>
            <person name="Oshima K."/>
            <person name="Hattori M."/>
            <person name="Iwasaki W."/>
        </authorList>
    </citation>
    <scope>NUCLEOTIDE SEQUENCE [LARGE SCALE GENOMIC DNA]</scope>
    <source>
        <strain evidence="3 4">Gela4</strain>
    </source>
</reference>
<feature type="signal peptide" evidence="2">
    <location>
        <begin position="1"/>
        <end position="31"/>
    </location>
</feature>
<sequence>MLTLAAFFRALPLATLIVATSIGLSVETAEAQNNASGERSGGIFQKPHRGPAIGGTSWTLSDVWGTPEMPEPAVEAPGFDYGAGGYELNGPPNQSPYPN</sequence>
<dbReference type="STRING" id="1384459.GL4_2637"/>
<accession>A0A0A8K5K5</accession>
<organism evidence="3 4">
    <name type="scientific">Methyloceanibacter caenitepidi</name>
    <dbReference type="NCBI Taxonomy" id="1384459"/>
    <lineage>
        <taxon>Bacteria</taxon>
        <taxon>Pseudomonadati</taxon>
        <taxon>Pseudomonadota</taxon>
        <taxon>Alphaproteobacteria</taxon>
        <taxon>Hyphomicrobiales</taxon>
        <taxon>Hyphomicrobiaceae</taxon>
        <taxon>Methyloceanibacter</taxon>
    </lineage>
</organism>
<dbReference type="OrthoDB" id="8448879at2"/>
<dbReference type="AlphaFoldDB" id="A0A0A8K5K5"/>
<feature type="chain" id="PRO_5002038928" evidence="2">
    <location>
        <begin position="32"/>
        <end position="99"/>
    </location>
</feature>
<keyword evidence="2" id="KW-0732">Signal</keyword>
<keyword evidence="4" id="KW-1185">Reference proteome</keyword>
<feature type="region of interest" description="Disordered" evidence="1">
    <location>
        <begin position="32"/>
        <end position="99"/>
    </location>
</feature>
<dbReference type="RefSeq" id="WP_045368100.1">
    <property type="nucleotide sequence ID" value="NZ_AP014648.1"/>
</dbReference>
<dbReference type="Proteomes" id="UP000031643">
    <property type="component" value="Chromosome"/>
</dbReference>
<evidence type="ECO:0000256" key="2">
    <source>
        <dbReference type="SAM" id="SignalP"/>
    </source>
</evidence>